<dbReference type="Proteomes" id="UP000251314">
    <property type="component" value="Unassembled WGS sequence"/>
</dbReference>
<evidence type="ECO:0000313" key="2">
    <source>
        <dbReference type="EMBL" id="KAG2938944.1"/>
    </source>
</evidence>
<reference evidence="6 7" key="1">
    <citation type="submission" date="2018-01" db="EMBL/GenBank/DDBJ databases">
        <title>Draft genome of the strawberry crown rot pathogen Phytophthora cactorum.</title>
        <authorList>
            <person name="Armitage A.D."/>
            <person name="Lysoe E."/>
            <person name="Nellist C.F."/>
            <person name="Harrison R.J."/>
            <person name="Brurberg M.B."/>
        </authorList>
    </citation>
    <scope>NUCLEOTIDE SEQUENCE [LARGE SCALE GENOMIC DNA]</scope>
    <source>
        <strain evidence="6 7">10300</strain>
    </source>
</reference>
<protein>
    <submittedName>
        <fullName evidence="6">Uncharacterized protein</fullName>
    </submittedName>
</protein>
<name>A0A329SSW9_9STRA</name>
<sequence>MTADSKSIGGPERLKGKSYIMWKDKPLTHVNQLDHEYQTKLLEKRKPEAKVLMADFLGSDLEKLASLTTKMDEHKALSMWWDVLHWTMGRGWGSIIC</sequence>
<evidence type="ECO:0000313" key="6">
    <source>
        <dbReference type="EMBL" id="RAW39511.1"/>
    </source>
</evidence>
<dbReference type="EMBL" id="RCMK01000080">
    <property type="protein sequence ID" value="KAG2949947.1"/>
    <property type="molecule type" value="Genomic_DNA"/>
</dbReference>
<dbReference type="VEuPathDB" id="FungiDB:PC110_g4227"/>
<dbReference type="Proteomes" id="UP000774804">
    <property type="component" value="Unassembled WGS sequence"/>
</dbReference>
<dbReference type="EMBL" id="RCML01000080">
    <property type="protein sequence ID" value="KAG2992880.1"/>
    <property type="molecule type" value="Genomic_DNA"/>
</dbReference>
<dbReference type="Proteomes" id="UP000760860">
    <property type="component" value="Unassembled WGS sequence"/>
</dbReference>
<dbReference type="EMBL" id="MJFZ01000064">
    <property type="protein sequence ID" value="RAW39511.1"/>
    <property type="molecule type" value="Genomic_DNA"/>
</dbReference>
<dbReference type="EMBL" id="RCMV01000061">
    <property type="protein sequence ID" value="KAG3226305.1"/>
    <property type="molecule type" value="Genomic_DNA"/>
</dbReference>
<dbReference type="AlphaFoldDB" id="A0A329SSW9"/>
<dbReference type="EMBL" id="RCMG01000089">
    <property type="protein sequence ID" value="KAG2864066.1"/>
    <property type="molecule type" value="Genomic_DNA"/>
</dbReference>
<reference evidence="5" key="2">
    <citation type="submission" date="2018-05" db="EMBL/GenBank/DDBJ databases">
        <title>Effector identification in a new, highly contiguous assembly of the strawberry crown rot pathogen Phytophthora cactorum.</title>
        <authorList>
            <person name="Armitage A.D."/>
            <person name="Nellist C.F."/>
            <person name="Bates H."/>
            <person name="Vickerstaff R.J."/>
            <person name="Harrison R.J."/>
        </authorList>
    </citation>
    <scope>NUCLEOTIDE SEQUENCE</scope>
    <source>
        <strain evidence="1">15-7</strain>
        <strain evidence="2">4032</strain>
        <strain evidence="3">4040</strain>
        <strain evidence="4">P415</strain>
        <strain evidence="5">P421</strain>
    </source>
</reference>
<dbReference type="OrthoDB" id="124435at2759"/>
<evidence type="ECO:0000313" key="7">
    <source>
        <dbReference type="Proteomes" id="UP000251314"/>
    </source>
</evidence>
<accession>A0A329SSW9</accession>
<evidence type="ECO:0000313" key="3">
    <source>
        <dbReference type="EMBL" id="KAG2949947.1"/>
    </source>
</evidence>
<proteinExistence type="predicted"/>
<gene>
    <name evidence="6" type="ORF">PC110_g4227</name>
    <name evidence="1" type="ORF">PC113_g4922</name>
    <name evidence="2" type="ORF">PC115_g3449</name>
    <name evidence="3" type="ORF">PC117_g4849</name>
    <name evidence="4" type="ORF">PC118_g4339</name>
    <name evidence="5" type="ORF">PC129_g3137</name>
</gene>
<evidence type="ECO:0000313" key="5">
    <source>
        <dbReference type="EMBL" id="KAG3226305.1"/>
    </source>
</evidence>
<organism evidence="6 7">
    <name type="scientific">Phytophthora cactorum</name>
    <dbReference type="NCBI Taxonomy" id="29920"/>
    <lineage>
        <taxon>Eukaryota</taxon>
        <taxon>Sar</taxon>
        <taxon>Stramenopiles</taxon>
        <taxon>Oomycota</taxon>
        <taxon>Peronosporomycetes</taxon>
        <taxon>Peronosporales</taxon>
        <taxon>Peronosporaceae</taxon>
        <taxon>Phytophthora</taxon>
    </lineage>
</organism>
<dbReference type="Proteomes" id="UP000697107">
    <property type="component" value="Unassembled WGS sequence"/>
</dbReference>
<dbReference type="EMBL" id="RCMI01000057">
    <property type="protein sequence ID" value="KAG2938944.1"/>
    <property type="molecule type" value="Genomic_DNA"/>
</dbReference>
<comment type="caution">
    <text evidence="6">The sequence shown here is derived from an EMBL/GenBank/DDBJ whole genome shotgun (WGS) entry which is preliminary data.</text>
</comment>
<keyword evidence="7" id="KW-1185">Reference proteome</keyword>
<dbReference type="Proteomes" id="UP000735874">
    <property type="component" value="Unassembled WGS sequence"/>
</dbReference>
<evidence type="ECO:0000313" key="1">
    <source>
        <dbReference type="EMBL" id="KAG2864066.1"/>
    </source>
</evidence>
<dbReference type="Proteomes" id="UP000736787">
    <property type="component" value="Unassembled WGS sequence"/>
</dbReference>
<evidence type="ECO:0000313" key="4">
    <source>
        <dbReference type="EMBL" id="KAG2992880.1"/>
    </source>
</evidence>